<dbReference type="Proteomes" id="UP001162164">
    <property type="component" value="Unassembled WGS sequence"/>
</dbReference>
<sequence length="210" mass="23143">MHFYEIFVVAVGLLFIKETVGHGMMLTPANRASLWRYHPAAPRNYDDNANFCGGSYVQNEVNGGKCGVCGDAFTDPHPQNNENTGKYGNGIIAAQYESGSVIDVHVKLTANHFGTFTYSLCVLEDSQAPESGEDCFLPLLLEGGSSQYNVTKDEYDITNRVQLPEIKCERCVLRWHYRAGNNWGTCDDGTSALGCGAQETFRTCADITIY</sequence>
<dbReference type="EMBL" id="JAPWTJ010000679">
    <property type="protein sequence ID" value="KAJ8976416.1"/>
    <property type="molecule type" value="Genomic_DNA"/>
</dbReference>
<reference evidence="3" key="1">
    <citation type="journal article" date="2023" name="Insect Mol. Biol.">
        <title>Genome sequencing provides insights into the evolution of gene families encoding plant cell wall-degrading enzymes in longhorned beetles.</title>
        <authorList>
            <person name="Shin N.R."/>
            <person name="Okamura Y."/>
            <person name="Kirsch R."/>
            <person name="Pauchet Y."/>
        </authorList>
    </citation>
    <scope>NUCLEOTIDE SEQUENCE</scope>
    <source>
        <strain evidence="3">MMC_N1</strain>
    </source>
</reference>
<evidence type="ECO:0000256" key="1">
    <source>
        <dbReference type="SAM" id="SignalP"/>
    </source>
</evidence>
<evidence type="ECO:0000259" key="2">
    <source>
        <dbReference type="Pfam" id="PF03067"/>
    </source>
</evidence>
<dbReference type="InterPro" id="IPR004302">
    <property type="entry name" value="Cellulose/chitin-bd_N"/>
</dbReference>
<accession>A0ABQ9JE04</accession>
<dbReference type="PANTHER" id="PTHR21113">
    <property type="entry name" value="AGAP001705-PA"/>
    <property type="match status" value="1"/>
</dbReference>
<comment type="caution">
    <text evidence="3">The sequence shown here is derived from an EMBL/GenBank/DDBJ whole genome shotgun (WGS) entry which is preliminary data.</text>
</comment>
<proteinExistence type="predicted"/>
<feature type="chain" id="PRO_5047323754" description="Chitin-binding type-4 domain-containing protein" evidence="1">
    <location>
        <begin position="22"/>
        <end position="210"/>
    </location>
</feature>
<gene>
    <name evidence="3" type="ORF">NQ317_005336</name>
</gene>
<keyword evidence="1" id="KW-0732">Signal</keyword>
<feature type="signal peptide" evidence="1">
    <location>
        <begin position="1"/>
        <end position="21"/>
    </location>
</feature>
<protein>
    <recommendedName>
        <fullName evidence="2">Chitin-binding type-4 domain-containing protein</fullName>
    </recommendedName>
</protein>
<organism evidence="3 4">
    <name type="scientific">Molorchus minor</name>
    <dbReference type="NCBI Taxonomy" id="1323400"/>
    <lineage>
        <taxon>Eukaryota</taxon>
        <taxon>Metazoa</taxon>
        <taxon>Ecdysozoa</taxon>
        <taxon>Arthropoda</taxon>
        <taxon>Hexapoda</taxon>
        <taxon>Insecta</taxon>
        <taxon>Pterygota</taxon>
        <taxon>Neoptera</taxon>
        <taxon>Endopterygota</taxon>
        <taxon>Coleoptera</taxon>
        <taxon>Polyphaga</taxon>
        <taxon>Cucujiformia</taxon>
        <taxon>Chrysomeloidea</taxon>
        <taxon>Cerambycidae</taxon>
        <taxon>Lamiinae</taxon>
        <taxon>Monochamini</taxon>
        <taxon>Molorchus</taxon>
    </lineage>
</organism>
<name>A0ABQ9JE04_9CUCU</name>
<feature type="domain" description="Chitin-binding type-4" evidence="2">
    <location>
        <begin position="22"/>
        <end position="207"/>
    </location>
</feature>
<evidence type="ECO:0000313" key="3">
    <source>
        <dbReference type="EMBL" id="KAJ8976416.1"/>
    </source>
</evidence>
<keyword evidence="4" id="KW-1185">Reference proteome</keyword>
<evidence type="ECO:0000313" key="4">
    <source>
        <dbReference type="Proteomes" id="UP001162164"/>
    </source>
</evidence>
<dbReference type="Pfam" id="PF03067">
    <property type="entry name" value="LPMO_10"/>
    <property type="match status" value="1"/>
</dbReference>
<dbReference type="PANTHER" id="PTHR21113:SF14">
    <property type="entry name" value="LP24064P"/>
    <property type="match status" value="1"/>
</dbReference>